<dbReference type="AlphaFoldDB" id="A0A6L5YBS7"/>
<feature type="transmembrane region" description="Helical" evidence="1">
    <location>
        <begin position="146"/>
        <end position="171"/>
    </location>
</feature>
<dbReference type="Pfam" id="PF04474">
    <property type="entry name" value="DUF554"/>
    <property type="match status" value="1"/>
</dbReference>
<keyword evidence="1" id="KW-0812">Transmembrane</keyword>
<evidence type="ECO:0000313" key="3">
    <source>
        <dbReference type="Proteomes" id="UP000473699"/>
    </source>
</evidence>
<accession>A0A6L5YBS7</accession>
<feature type="transmembrane region" description="Helical" evidence="1">
    <location>
        <begin position="6"/>
        <end position="28"/>
    </location>
</feature>
<organism evidence="2 3">
    <name type="scientific">Pyramidobacter porci</name>
    <dbReference type="NCBI Taxonomy" id="2605789"/>
    <lineage>
        <taxon>Bacteria</taxon>
        <taxon>Thermotogati</taxon>
        <taxon>Synergistota</taxon>
        <taxon>Synergistia</taxon>
        <taxon>Synergistales</taxon>
        <taxon>Dethiosulfovibrionaceae</taxon>
        <taxon>Pyramidobacter</taxon>
    </lineage>
</organism>
<dbReference type="InterPro" id="IPR007563">
    <property type="entry name" value="DUF554"/>
</dbReference>
<dbReference type="EMBL" id="VUNH01000002">
    <property type="protein sequence ID" value="MST54997.1"/>
    <property type="molecule type" value="Genomic_DNA"/>
</dbReference>
<dbReference type="Proteomes" id="UP000473699">
    <property type="component" value="Unassembled WGS sequence"/>
</dbReference>
<dbReference type="PANTHER" id="PTHR36111:SF2">
    <property type="entry name" value="INNER MEMBRANE PROTEIN"/>
    <property type="match status" value="1"/>
</dbReference>
<sequence length="234" mass="24530">MNLWQTIPLYGSVVNVLAVVAGSLAGYALRRHVNEEIMRLPMQCLGVFTVSIGMGMALKTQNLLIVVFSLCAGSIVGGLLDIDGRIELAAGRIQKRFKSLDSNFSQGVMAATLIFCVGSMAVLGSFEEGLGGYPALLLTKSMMDGLMSVALAASLGLSVAFSAVPVFVYQGTLTLAARFIQPLMTEAAAREMTAAGGVMLIGVGLSILGLVKMKLMNALPALVVAVALARIFLR</sequence>
<keyword evidence="1" id="KW-1133">Transmembrane helix</keyword>
<reference evidence="2 3" key="1">
    <citation type="submission" date="2019-08" db="EMBL/GenBank/DDBJ databases">
        <title>In-depth cultivation of the pig gut microbiome towards novel bacterial diversity and tailored functional studies.</title>
        <authorList>
            <person name="Wylensek D."/>
            <person name="Hitch T.C.A."/>
            <person name="Clavel T."/>
        </authorList>
    </citation>
    <scope>NUCLEOTIDE SEQUENCE [LARGE SCALE GENOMIC DNA]</scope>
    <source>
        <strain evidence="2 3">SM-530-WT-4B</strain>
    </source>
</reference>
<feature type="transmembrane region" description="Helical" evidence="1">
    <location>
        <begin position="192"/>
        <end position="211"/>
    </location>
</feature>
<feature type="transmembrane region" description="Helical" evidence="1">
    <location>
        <begin position="217"/>
        <end position="233"/>
    </location>
</feature>
<dbReference type="PANTHER" id="PTHR36111">
    <property type="entry name" value="INNER MEMBRANE PROTEIN-RELATED"/>
    <property type="match status" value="1"/>
</dbReference>
<name>A0A6L5YBS7_9BACT</name>
<keyword evidence="3" id="KW-1185">Reference proteome</keyword>
<evidence type="ECO:0000313" key="2">
    <source>
        <dbReference type="EMBL" id="MST54997.1"/>
    </source>
</evidence>
<comment type="caution">
    <text evidence="2">The sequence shown here is derived from an EMBL/GenBank/DDBJ whole genome shotgun (WGS) entry which is preliminary data.</text>
</comment>
<evidence type="ECO:0000256" key="1">
    <source>
        <dbReference type="SAM" id="Phobius"/>
    </source>
</evidence>
<feature type="transmembrane region" description="Helical" evidence="1">
    <location>
        <begin position="63"/>
        <end position="82"/>
    </location>
</feature>
<gene>
    <name evidence="2" type="ORF">FYJ74_02885</name>
</gene>
<protein>
    <submittedName>
        <fullName evidence="2">DUF554 domain-containing protein</fullName>
    </submittedName>
</protein>
<dbReference type="RefSeq" id="WP_154528103.1">
    <property type="nucleotide sequence ID" value="NZ_JAXDZJ010000170.1"/>
</dbReference>
<keyword evidence="1" id="KW-0472">Membrane</keyword>
<proteinExistence type="predicted"/>
<feature type="transmembrane region" description="Helical" evidence="1">
    <location>
        <begin position="103"/>
        <end position="126"/>
    </location>
</feature>